<dbReference type="InterPro" id="IPR057670">
    <property type="entry name" value="SH3_retrovirus"/>
</dbReference>
<comment type="caution">
    <text evidence="12">The sequence shown here is derived from an EMBL/GenBank/DDBJ whole genome shotgun (WGS) entry which is preliminary data.</text>
</comment>
<accession>A0A9Q3CYA6</accession>
<dbReference type="Proteomes" id="UP000765509">
    <property type="component" value="Unassembled WGS sequence"/>
</dbReference>
<sequence length="323" mass="36832">MDVVGPIDPPSVSGKRYFLTIVEQSSSYKIVKFLQKKSKVFEQFQATKIEMENTQNKKLKKLLSDRGGEFLNNEFKKLSNKSVLLSNLSPTASRKNHSPHFLWTNTPTRLTRLRKFSCRAVVYSLSRQVRWKLDPPGQPGIFIGYNNNNTEYQILRLNDLKVSITHYATLNKKVFPSISQKNTTKTFTTPLDEPFTPNNNQAINAPQDMMDAEQSLELADAIKQEETLETAQEVTDPIATQTQVPRIKIIGPRHPTLITAELNDLNILPYKRRPSALLSESNKTPQTYCGALKSGSHLLWQEAINKELENMHLLKVWDVVDLH</sequence>
<gene>
    <name evidence="12" type="ORF">O181_031640</name>
</gene>
<reference evidence="12" key="1">
    <citation type="submission" date="2021-03" db="EMBL/GenBank/DDBJ databases">
        <title>Draft genome sequence of rust myrtle Austropuccinia psidii MF-1, a brazilian biotype.</title>
        <authorList>
            <person name="Quecine M.C."/>
            <person name="Pachon D.M.R."/>
            <person name="Bonatelli M.L."/>
            <person name="Correr F.H."/>
            <person name="Franceschini L.M."/>
            <person name="Leite T.F."/>
            <person name="Margarido G.R.A."/>
            <person name="Almeida C.A."/>
            <person name="Ferrarezi J.A."/>
            <person name="Labate C.A."/>
        </authorList>
    </citation>
    <scope>NUCLEOTIDE SEQUENCE</scope>
    <source>
        <strain evidence="12">MF-1</strain>
    </source>
</reference>
<dbReference type="GO" id="GO:0003887">
    <property type="term" value="F:DNA-directed DNA polymerase activity"/>
    <property type="evidence" value="ECO:0007669"/>
    <property type="project" value="UniProtKB-KW"/>
</dbReference>
<dbReference type="PANTHER" id="PTHR42648">
    <property type="entry name" value="TRANSPOSASE, PUTATIVE-RELATED"/>
    <property type="match status" value="1"/>
</dbReference>
<proteinExistence type="predicted"/>
<dbReference type="GO" id="GO:0015074">
    <property type="term" value="P:DNA integration"/>
    <property type="evidence" value="ECO:0007669"/>
    <property type="project" value="UniProtKB-KW"/>
</dbReference>
<evidence type="ECO:0000256" key="3">
    <source>
        <dbReference type="ARBA" id="ARBA00022723"/>
    </source>
</evidence>
<dbReference type="OrthoDB" id="2516125at2759"/>
<keyword evidence="5" id="KW-0378">Hydrolase</keyword>
<dbReference type="GO" id="GO:0006310">
    <property type="term" value="P:DNA recombination"/>
    <property type="evidence" value="ECO:0007669"/>
    <property type="project" value="UniProtKB-KW"/>
</dbReference>
<dbReference type="SUPFAM" id="SSF53098">
    <property type="entry name" value="Ribonuclease H-like"/>
    <property type="match status" value="1"/>
</dbReference>
<evidence type="ECO:0000256" key="4">
    <source>
        <dbReference type="ARBA" id="ARBA00022759"/>
    </source>
</evidence>
<name>A0A9Q3CYA6_9BASI</name>
<dbReference type="GO" id="GO:0003676">
    <property type="term" value="F:nucleic acid binding"/>
    <property type="evidence" value="ECO:0007669"/>
    <property type="project" value="InterPro"/>
</dbReference>
<keyword evidence="4" id="KW-0255">Endonuclease</keyword>
<evidence type="ECO:0000256" key="1">
    <source>
        <dbReference type="ARBA" id="ARBA00022695"/>
    </source>
</evidence>
<dbReference type="InterPro" id="IPR012337">
    <property type="entry name" value="RNaseH-like_sf"/>
</dbReference>
<keyword evidence="8" id="KW-0695">RNA-directed DNA polymerase</keyword>
<dbReference type="GO" id="GO:0004519">
    <property type="term" value="F:endonuclease activity"/>
    <property type="evidence" value="ECO:0007669"/>
    <property type="project" value="UniProtKB-KW"/>
</dbReference>
<keyword evidence="9" id="KW-0808">Transferase</keyword>
<dbReference type="GO" id="GO:0016787">
    <property type="term" value="F:hydrolase activity"/>
    <property type="evidence" value="ECO:0007669"/>
    <property type="project" value="UniProtKB-KW"/>
</dbReference>
<dbReference type="GO" id="GO:0046872">
    <property type="term" value="F:metal ion binding"/>
    <property type="evidence" value="ECO:0007669"/>
    <property type="project" value="UniProtKB-KW"/>
</dbReference>
<evidence type="ECO:0000256" key="7">
    <source>
        <dbReference type="ARBA" id="ARBA00022908"/>
    </source>
</evidence>
<evidence type="ECO:0000256" key="5">
    <source>
        <dbReference type="ARBA" id="ARBA00022801"/>
    </source>
</evidence>
<evidence type="ECO:0000256" key="2">
    <source>
        <dbReference type="ARBA" id="ARBA00022722"/>
    </source>
</evidence>
<dbReference type="InterPro" id="IPR039537">
    <property type="entry name" value="Retrotran_Ty1/copia-like"/>
</dbReference>
<dbReference type="Gene3D" id="3.30.420.10">
    <property type="entry name" value="Ribonuclease H-like superfamily/Ribonuclease H"/>
    <property type="match status" value="1"/>
</dbReference>
<dbReference type="EMBL" id="AVOT02011333">
    <property type="protein sequence ID" value="MBW0491925.1"/>
    <property type="molecule type" value="Genomic_DNA"/>
</dbReference>
<evidence type="ECO:0000256" key="8">
    <source>
        <dbReference type="ARBA" id="ARBA00022918"/>
    </source>
</evidence>
<dbReference type="Pfam" id="PF25597">
    <property type="entry name" value="SH3_retrovirus"/>
    <property type="match status" value="1"/>
</dbReference>
<keyword evidence="2" id="KW-0540">Nuclease</keyword>
<dbReference type="PANTHER" id="PTHR42648:SF11">
    <property type="entry name" value="TRANSPOSON TY4-P GAG-POL POLYPROTEIN"/>
    <property type="match status" value="1"/>
</dbReference>
<organism evidence="12 13">
    <name type="scientific">Austropuccinia psidii MF-1</name>
    <dbReference type="NCBI Taxonomy" id="1389203"/>
    <lineage>
        <taxon>Eukaryota</taxon>
        <taxon>Fungi</taxon>
        <taxon>Dikarya</taxon>
        <taxon>Basidiomycota</taxon>
        <taxon>Pucciniomycotina</taxon>
        <taxon>Pucciniomycetes</taxon>
        <taxon>Pucciniales</taxon>
        <taxon>Sphaerophragmiaceae</taxon>
        <taxon>Austropuccinia</taxon>
    </lineage>
</organism>
<evidence type="ECO:0000313" key="12">
    <source>
        <dbReference type="EMBL" id="MBW0491925.1"/>
    </source>
</evidence>
<dbReference type="AlphaFoldDB" id="A0A9Q3CYA6"/>
<evidence type="ECO:0000256" key="10">
    <source>
        <dbReference type="ARBA" id="ARBA00023172"/>
    </source>
</evidence>
<keyword evidence="13" id="KW-1185">Reference proteome</keyword>
<keyword evidence="1" id="KW-0548">Nucleotidyltransferase</keyword>
<protein>
    <recommendedName>
        <fullName evidence="11">Retroviral polymerase SH3-like domain-containing protein</fullName>
    </recommendedName>
</protein>
<evidence type="ECO:0000256" key="9">
    <source>
        <dbReference type="ARBA" id="ARBA00022932"/>
    </source>
</evidence>
<feature type="domain" description="Retroviral polymerase SH3-like" evidence="11">
    <location>
        <begin position="118"/>
        <end position="181"/>
    </location>
</feature>
<keyword evidence="9" id="KW-0239">DNA-directed DNA polymerase</keyword>
<evidence type="ECO:0000256" key="6">
    <source>
        <dbReference type="ARBA" id="ARBA00022842"/>
    </source>
</evidence>
<evidence type="ECO:0000259" key="11">
    <source>
        <dbReference type="Pfam" id="PF25597"/>
    </source>
</evidence>
<keyword evidence="3" id="KW-0479">Metal-binding</keyword>
<keyword evidence="6" id="KW-0460">Magnesium</keyword>
<dbReference type="GO" id="GO:0003964">
    <property type="term" value="F:RNA-directed DNA polymerase activity"/>
    <property type="evidence" value="ECO:0007669"/>
    <property type="project" value="UniProtKB-KW"/>
</dbReference>
<keyword evidence="7" id="KW-0229">DNA integration</keyword>
<evidence type="ECO:0000313" key="13">
    <source>
        <dbReference type="Proteomes" id="UP000765509"/>
    </source>
</evidence>
<keyword evidence="10" id="KW-0233">DNA recombination</keyword>
<dbReference type="InterPro" id="IPR036397">
    <property type="entry name" value="RNaseH_sf"/>
</dbReference>